<protein>
    <submittedName>
        <fullName evidence="10">Putative membrane protein YccC</fullName>
    </submittedName>
</protein>
<keyword evidence="4 7" id="KW-1133">Transmembrane helix</keyword>
<keyword evidence="5 7" id="KW-0472">Membrane</keyword>
<dbReference type="AlphaFoldDB" id="A0A3N2DFX7"/>
<keyword evidence="3 7" id="KW-0812">Transmembrane</keyword>
<comment type="subcellular location">
    <subcellularLocation>
        <location evidence="1">Cell membrane</location>
        <topology evidence="1">Multi-pass membrane protein</topology>
    </subcellularLocation>
</comment>
<feature type="transmembrane region" description="Helical" evidence="7">
    <location>
        <begin position="69"/>
        <end position="89"/>
    </location>
</feature>
<dbReference type="EMBL" id="RKHR01000007">
    <property type="protein sequence ID" value="ROR98692.1"/>
    <property type="molecule type" value="Genomic_DNA"/>
</dbReference>
<accession>A0A3N2DFX7</accession>
<evidence type="ECO:0000256" key="5">
    <source>
        <dbReference type="ARBA" id="ARBA00023136"/>
    </source>
</evidence>
<evidence type="ECO:0000256" key="1">
    <source>
        <dbReference type="ARBA" id="ARBA00004651"/>
    </source>
</evidence>
<evidence type="ECO:0000256" key="6">
    <source>
        <dbReference type="ARBA" id="ARBA00043993"/>
    </source>
</evidence>
<dbReference type="OrthoDB" id="8670769at2"/>
<dbReference type="Pfam" id="PF13515">
    <property type="entry name" value="FUSC_2"/>
    <property type="match status" value="1"/>
</dbReference>
<evidence type="ECO:0000256" key="2">
    <source>
        <dbReference type="ARBA" id="ARBA00022475"/>
    </source>
</evidence>
<dbReference type="InterPro" id="IPR032692">
    <property type="entry name" value="YccS_N"/>
</dbReference>
<organism evidence="10 11">
    <name type="scientific">Sinobacterium caligoides</name>
    <dbReference type="NCBI Taxonomy" id="933926"/>
    <lineage>
        <taxon>Bacteria</taxon>
        <taxon>Pseudomonadati</taxon>
        <taxon>Pseudomonadota</taxon>
        <taxon>Gammaproteobacteria</taxon>
        <taxon>Cellvibrionales</taxon>
        <taxon>Spongiibacteraceae</taxon>
        <taxon>Sinobacterium</taxon>
    </lineage>
</organism>
<proteinExistence type="inferred from homology"/>
<gene>
    <name evidence="10" type="ORF">EDC56_3428</name>
</gene>
<dbReference type="PANTHER" id="PTHR30509">
    <property type="entry name" value="P-HYDROXYBENZOIC ACID EFFLUX PUMP SUBUNIT-RELATED"/>
    <property type="match status" value="1"/>
</dbReference>
<feature type="transmembrane region" description="Helical" evidence="7">
    <location>
        <begin position="25"/>
        <end position="57"/>
    </location>
</feature>
<dbReference type="GO" id="GO:0005886">
    <property type="term" value="C:plasma membrane"/>
    <property type="evidence" value="ECO:0007669"/>
    <property type="project" value="UniProtKB-SubCell"/>
</dbReference>
<reference evidence="10 11" key="1">
    <citation type="submission" date="2018-11" db="EMBL/GenBank/DDBJ databases">
        <title>Genomic Encyclopedia of Type Strains, Phase IV (KMG-IV): sequencing the most valuable type-strain genomes for metagenomic binning, comparative biology and taxonomic classification.</title>
        <authorList>
            <person name="Goeker M."/>
        </authorList>
    </citation>
    <scope>NUCLEOTIDE SEQUENCE [LARGE SCALE GENOMIC DNA]</scope>
    <source>
        <strain evidence="10 11">DSM 100316</strain>
    </source>
</reference>
<feature type="transmembrane region" description="Helical" evidence="7">
    <location>
        <begin position="508"/>
        <end position="526"/>
    </location>
</feature>
<dbReference type="RefSeq" id="WP_123713753.1">
    <property type="nucleotide sequence ID" value="NZ_RKHR01000007.1"/>
</dbReference>
<keyword evidence="2" id="KW-1003">Cell membrane</keyword>
<feature type="domain" description="Integral membrane bound transporter" evidence="9">
    <location>
        <begin position="396"/>
        <end position="514"/>
    </location>
</feature>
<keyword evidence="11" id="KW-1185">Reference proteome</keyword>
<dbReference type="Pfam" id="PF12805">
    <property type="entry name" value="FUSC-like"/>
    <property type="match status" value="1"/>
</dbReference>
<evidence type="ECO:0000256" key="4">
    <source>
        <dbReference type="ARBA" id="ARBA00022989"/>
    </source>
</evidence>
<name>A0A3N2DFX7_9GAMM</name>
<comment type="caution">
    <text evidence="10">The sequence shown here is derived from an EMBL/GenBank/DDBJ whole genome shotgun (WGS) entry which is preliminary data.</text>
</comment>
<feature type="domain" description="Integral membrane protein YccS N-terminal" evidence="8">
    <location>
        <begin position="72"/>
        <end position="243"/>
    </location>
</feature>
<evidence type="ECO:0000259" key="8">
    <source>
        <dbReference type="Pfam" id="PF12805"/>
    </source>
</evidence>
<feature type="transmembrane region" description="Helical" evidence="7">
    <location>
        <begin position="140"/>
        <end position="160"/>
    </location>
</feature>
<evidence type="ECO:0000313" key="10">
    <source>
        <dbReference type="EMBL" id="ROR98692.1"/>
    </source>
</evidence>
<feature type="transmembrane region" description="Helical" evidence="7">
    <location>
        <begin position="390"/>
        <end position="413"/>
    </location>
</feature>
<feature type="transmembrane region" description="Helical" evidence="7">
    <location>
        <begin position="433"/>
        <end position="452"/>
    </location>
</feature>
<comment type="similarity">
    <text evidence="6">Belongs to the YccS/YhfK family.</text>
</comment>
<evidence type="ECO:0000256" key="7">
    <source>
        <dbReference type="SAM" id="Phobius"/>
    </source>
</evidence>
<evidence type="ECO:0000313" key="11">
    <source>
        <dbReference type="Proteomes" id="UP000275394"/>
    </source>
</evidence>
<feature type="transmembrane region" description="Helical" evidence="7">
    <location>
        <begin position="459"/>
        <end position="488"/>
    </location>
</feature>
<dbReference type="Proteomes" id="UP000275394">
    <property type="component" value="Unassembled WGS sequence"/>
</dbReference>
<dbReference type="InterPro" id="IPR049453">
    <property type="entry name" value="Memb_transporter_dom"/>
</dbReference>
<evidence type="ECO:0000256" key="3">
    <source>
        <dbReference type="ARBA" id="ARBA00022692"/>
    </source>
</evidence>
<sequence>MSLLRPRFLQILSWRYFSSIRESTAAWSFISCSIPLFLLGQITAGISLSLGTIAACLADSGKSLRHRQYDFLLTVLLFFPVSLGVDWLFPHTMLFGGYLAVASFLLLMLSIFSPRYAAIGFATTVLITYTMIMHTDGQPIWLTPALLTTGAIWYAIWQWLLQKALPHREDADLIHDLYQTLGEKLLSHNKPLTRKQSNLNDDFITSARLRSTLAEKLEHVEGRIHQQIADREGNDKLSLIHSFVQQASYIAEQTRLMHFNPAEQFGQDNTAWINSIVTSTDAIVNYLHNVRIENINSLPLPDINFGALRAVSTKNQYPLETSQALAFINKLEKIYCALMKLGATHELEYPIAKPKLSLRKLPANINTNVRLFLCNLNYNSPHFRHALRGCLCLSIGLFLVRFLNLEFGFWTLMTSLFVLRPNLSMTWDRLRNRVAGTVSGLIVVSFLLYLNLPNSVLSLVYCAAAVLFFHTTARVYSVGVFAVTLFVFSGFALNGQADLILLPRLENTLLGVALPVLLVLLMAPGWQKKAFPGQFIQTTNSYKHYLVALADYLATPNVQPSHVNNLLQQCVINDTHLFDHWLKYIGEPKQVKKTTVTILLCCRHSNVMLRLLTQLNAEIDKENSSELVTIIDELNNAIDAFSTLEEQLERDKSDFYNIIANRTDNIAGNITAAEQLTHETNPLIILKVLKRMAKK</sequence>
<dbReference type="PANTHER" id="PTHR30509:SF8">
    <property type="entry name" value="INNER MEMBRANE PROTEIN YCCS"/>
    <property type="match status" value="1"/>
</dbReference>
<evidence type="ECO:0000259" key="9">
    <source>
        <dbReference type="Pfam" id="PF13515"/>
    </source>
</evidence>